<dbReference type="PANTHER" id="PTHR10642:SF26">
    <property type="entry name" value="RIBONUCLEASE H1"/>
    <property type="match status" value="1"/>
</dbReference>
<protein>
    <recommendedName>
        <fullName evidence="6">Ribonuclease H</fullName>
        <ecNumber evidence="5">3.1.26.4</ecNumber>
    </recommendedName>
</protein>
<gene>
    <name evidence="13" type="ORF">OW157_00475</name>
</gene>
<keyword evidence="11" id="KW-0460">Magnesium</keyword>
<reference evidence="13" key="1">
    <citation type="submission" date="2022-12" db="EMBL/GenBank/DDBJ databases">
        <title>Description and comparative metabolic analysis of Aerococcus sp. nov., isolated from the feces of a pig.</title>
        <authorList>
            <person name="Chang Y.-H."/>
        </authorList>
    </citation>
    <scope>NUCLEOTIDE SEQUENCE</scope>
    <source>
        <strain evidence="13">YH-aer222</strain>
    </source>
</reference>
<comment type="caution">
    <text evidence="13">The sequence shown here is derived from an EMBL/GenBank/DDBJ whole genome shotgun (WGS) entry which is preliminary data.</text>
</comment>
<dbReference type="FunFam" id="3.40.970.10:FF:000002">
    <property type="entry name" value="Ribonuclease H"/>
    <property type="match status" value="1"/>
</dbReference>
<evidence type="ECO:0000256" key="8">
    <source>
        <dbReference type="ARBA" id="ARBA00022723"/>
    </source>
</evidence>
<sequence>MGKIYAVRKGRKTGLFHSWPECQKQVSAFPGAEFKSFKNRQDAQTYLDQGQTQAPQSQSLDPNVMRVYVDGSFDKTSQRYGYGGVVLYQDQEKYFQGSGNSADLAKMRNVAGEIMAAMRAVKVAQTMNAKTLEIYYDYAGIAAWAQGDWQAKQTYTQDYRDYMQEQRQNLKISFHKVAAHTGDTYNEKADLLAKEAVAKQL</sequence>
<evidence type="ECO:0000313" key="13">
    <source>
        <dbReference type="EMBL" id="MCZ0725038.1"/>
    </source>
</evidence>
<dbReference type="RefSeq" id="WP_268751365.1">
    <property type="nucleotide sequence ID" value="NZ_JAPRFQ010000001.1"/>
</dbReference>
<dbReference type="EMBL" id="JAPRFR010000001">
    <property type="protein sequence ID" value="MCZ0725038.1"/>
    <property type="molecule type" value="Genomic_DNA"/>
</dbReference>
<dbReference type="GO" id="GO:0004523">
    <property type="term" value="F:RNA-DNA hybrid ribonuclease activity"/>
    <property type="evidence" value="ECO:0007669"/>
    <property type="project" value="UniProtKB-EC"/>
</dbReference>
<evidence type="ECO:0000256" key="3">
    <source>
        <dbReference type="ARBA" id="ARBA00004065"/>
    </source>
</evidence>
<evidence type="ECO:0000256" key="7">
    <source>
        <dbReference type="ARBA" id="ARBA00022722"/>
    </source>
</evidence>
<comment type="function">
    <text evidence="3">Endonuclease that specifically degrades the RNA of RNA-DNA hybrids.</text>
</comment>
<evidence type="ECO:0000256" key="10">
    <source>
        <dbReference type="ARBA" id="ARBA00022801"/>
    </source>
</evidence>
<evidence type="ECO:0000256" key="1">
    <source>
        <dbReference type="ARBA" id="ARBA00000077"/>
    </source>
</evidence>
<comment type="catalytic activity">
    <reaction evidence="1">
        <text>Endonucleolytic cleavage to 5'-phosphomonoester.</text>
        <dbReference type="EC" id="3.1.26.4"/>
    </reaction>
</comment>
<evidence type="ECO:0000313" key="14">
    <source>
        <dbReference type="Proteomes" id="UP001146670"/>
    </source>
</evidence>
<keyword evidence="9" id="KW-0255">Endonuclease</keyword>
<comment type="similarity">
    <text evidence="4">Belongs to the RNase H family.</text>
</comment>
<dbReference type="Gene3D" id="3.30.420.10">
    <property type="entry name" value="Ribonuclease H-like superfamily/Ribonuclease H"/>
    <property type="match status" value="1"/>
</dbReference>
<dbReference type="AlphaFoldDB" id="A0A9X3JCR8"/>
<dbReference type="InterPro" id="IPR050092">
    <property type="entry name" value="RNase_H"/>
</dbReference>
<dbReference type="InterPro" id="IPR009027">
    <property type="entry name" value="Ribosomal_bL9/RNase_H1_N"/>
</dbReference>
<accession>A0A9X3JCR8</accession>
<dbReference type="PANTHER" id="PTHR10642">
    <property type="entry name" value="RIBONUCLEASE H1"/>
    <property type="match status" value="1"/>
</dbReference>
<evidence type="ECO:0000256" key="5">
    <source>
        <dbReference type="ARBA" id="ARBA00012180"/>
    </source>
</evidence>
<dbReference type="Gene3D" id="3.40.970.10">
    <property type="entry name" value="Ribonuclease H1, N-terminal domain"/>
    <property type="match status" value="1"/>
</dbReference>
<dbReference type="InterPro" id="IPR037056">
    <property type="entry name" value="RNase_H1_N_sf"/>
</dbReference>
<dbReference type="InterPro" id="IPR036397">
    <property type="entry name" value="RNaseH_sf"/>
</dbReference>
<dbReference type="GO" id="GO:0003676">
    <property type="term" value="F:nucleic acid binding"/>
    <property type="evidence" value="ECO:0007669"/>
    <property type="project" value="InterPro"/>
</dbReference>
<keyword evidence="10" id="KW-0378">Hydrolase</keyword>
<dbReference type="GO" id="GO:0043137">
    <property type="term" value="P:DNA replication, removal of RNA primer"/>
    <property type="evidence" value="ECO:0007669"/>
    <property type="project" value="TreeGrafter"/>
</dbReference>
<keyword evidence="7" id="KW-0540">Nuclease</keyword>
<dbReference type="InterPro" id="IPR011320">
    <property type="entry name" value="RNase_H1_N"/>
</dbReference>
<dbReference type="InterPro" id="IPR002156">
    <property type="entry name" value="RNaseH_domain"/>
</dbReference>
<comment type="cofactor">
    <cofactor evidence="2">
        <name>Mg(2+)</name>
        <dbReference type="ChEBI" id="CHEBI:18420"/>
    </cofactor>
</comment>
<evidence type="ECO:0000256" key="9">
    <source>
        <dbReference type="ARBA" id="ARBA00022759"/>
    </source>
</evidence>
<feature type="domain" description="RNase H type-1" evidence="12">
    <location>
        <begin position="61"/>
        <end position="198"/>
    </location>
</feature>
<evidence type="ECO:0000256" key="4">
    <source>
        <dbReference type="ARBA" id="ARBA00005300"/>
    </source>
</evidence>
<dbReference type="Proteomes" id="UP001146670">
    <property type="component" value="Unassembled WGS sequence"/>
</dbReference>
<evidence type="ECO:0000256" key="2">
    <source>
        <dbReference type="ARBA" id="ARBA00001946"/>
    </source>
</evidence>
<dbReference type="GO" id="GO:0046872">
    <property type="term" value="F:metal ion binding"/>
    <property type="evidence" value="ECO:0007669"/>
    <property type="project" value="UniProtKB-KW"/>
</dbReference>
<dbReference type="Pfam" id="PF00075">
    <property type="entry name" value="RNase_H"/>
    <property type="match status" value="1"/>
</dbReference>
<dbReference type="CDD" id="cd09277">
    <property type="entry name" value="RNase_HI_bacteria_like"/>
    <property type="match status" value="1"/>
</dbReference>
<name>A0A9X3JCR8_9LACT</name>
<dbReference type="EC" id="3.1.26.4" evidence="5"/>
<proteinExistence type="inferred from homology"/>
<evidence type="ECO:0000259" key="12">
    <source>
        <dbReference type="PROSITE" id="PS50879"/>
    </source>
</evidence>
<evidence type="ECO:0000256" key="11">
    <source>
        <dbReference type="ARBA" id="ARBA00022842"/>
    </source>
</evidence>
<dbReference type="PROSITE" id="PS50879">
    <property type="entry name" value="RNASE_H_1"/>
    <property type="match status" value="1"/>
</dbReference>
<dbReference type="SUPFAM" id="SSF53098">
    <property type="entry name" value="Ribonuclease H-like"/>
    <property type="match status" value="1"/>
</dbReference>
<dbReference type="SUPFAM" id="SSF55658">
    <property type="entry name" value="L9 N-domain-like"/>
    <property type="match status" value="1"/>
</dbReference>
<dbReference type="InterPro" id="IPR012337">
    <property type="entry name" value="RNaseH-like_sf"/>
</dbReference>
<evidence type="ECO:0000256" key="6">
    <source>
        <dbReference type="ARBA" id="ARBA00017721"/>
    </source>
</evidence>
<keyword evidence="8" id="KW-0479">Metal-binding</keyword>
<organism evidence="13 14">
    <name type="scientific">Aerococcus kribbianus</name>
    <dbReference type="NCBI Taxonomy" id="2999064"/>
    <lineage>
        <taxon>Bacteria</taxon>
        <taxon>Bacillati</taxon>
        <taxon>Bacillota</taxon>
        <taxon>Bacilli</taxon>
        <taxon>Lactobacillales</taxon>
        <taxon>Aerococcaceae</taxon>
        <taxon>Aerococcus</taxon>
    </lineage>
</organism>
<dbReference type="Pfam" id="PF01693">
    <property type="entry name" value="Cauli_VI"/>
    <property type="match status" value="1"/>
</dbReference>
<keyword evidence="14" id="KW-1185">Reference proteome</keyword>